<keyword evidence="2" id="KW-0560">Oxidoreductase</keyword>
<dbReference type="GO" id="GO:0016491">
    <property type="term" value="F:oxidoreductase activity"/>
    <property type="evidence" value="ECO:0007669"/>
    <property type="project" value="UniProtKB-KW"/>
</dbReference>
<dbReference type="KEGG" id="buo:BRPE64_CCDS02460"/>
<sequence length="257" mass="26437">MANMDLQLKGLKAIVTGGTKGIGLAIAQTLAKEGADVAICARDEASVKSTATSLAGLSGARATGAAVDVSNGKTLKSWVESVAAEWGGLDIVVANVSALAIGNDIESWRKEFETDLLGTVNLVDAAMPYLEASEAASIVAISSVSAREIDFAAGPYGVFKAALVHYVQGLANQLASKGIRANTVSPGNVYFEGGVWDWIEHNDAALFERALALNPTGRMAKPQEIANAVAFIASPAASFVSGANFVVDGALTRGVQL</sequence>
<dbReference type="PATRIC" id="fig|758793.3.peg.4569"/>
<protein>
    <submittedName>
        <fullName evidence="3">Short-chain dehydrogenase/reductase SDR</fullName>
    </submittedName>
</protein>
<dbReference type="CDD" id="cd05233">
    <property type="entry name" value="SDR_c"/>
    <property type="match status" value="1"/>
</dbReference>
<dbReference type="AlphaFoldDB" id="R4WP44"/>
<dbReference type="InterPro" id="IPR002347">
    <property type="entry name" value="SDR_fam"/>
</dbReference>
<comment type="similarity">
    <text evidence="1">Belongs to the short-chain dehydrogenases/reductases (SDR) family.</text>
</comment>
<dbReference type="SUPFAM" id="SSF51735">
    <property type="entry name" value="NAD(P)-binding Rossmann-fold domains"/>
    <property type="match status" value="1"/>
</dbReference>
<dbReference type="EMBL" id="AP013060">
    <property type="protein sequence ID" value="BAN26329.1"/>
    <property type="molecule type" value="Genomic_DNA"/>
</dbReference>
<dbReference type="PANTHER" id="PTHR43943:SF17">
    <property type="entry name" value="3-PHENYLPROPIONATE-DIHYDRODIOL_CINNAMIC ACID-DIHYDRODIOL DEHYDROGENASE"/>
    <property type="match status" value="1"/>
</dbReference>
<evidence type="ECO:0000313" key="4">
    <source>
        <dbReference type="Proteomes" id="UP000013966"/>
    </source>
</evidence>
<reference evidence="3 4" key="2">
    <citation type="journal article" date="2018" name="Int. J. Syst. Evol. Microbiol.">
        <title>Burkholderia insecticola sp. nov., a gut symbiotic bacterium of the bean bug Riptortus pedestris.</title>
        <authorList>
            <person name="Takeshita K."/>
            <person name="Tamaki H."/>
            <person name="Ohbayashi T."/>
            <person name="Meng X.-Y."/>
            <person name="Sone T."/>
            <person name="Mitani Y."/>
            <person name="Peeters C."/>
            <person name="Kikuchi Y."/>
            <person name="Vandamme P."/>
        </authorList>
    </citation>
    <scope>NUCLEOTIDE SEQUENCE [LARGE SCALE GENOMIC DNA]</scope>
    <source>
        <strain evidence="3">RPE64</strain>
    </source>
</reference>
<organism evidence="3 4">
    <name type="scientific">Caballeronia insecticola</name>
    <dbReference type="NCBI Taxonomy" id="758793"/>
    <lineage>
        <taxon>Bacteria</taxon>
        <taxon>Pseudomonadati</taxon>
        <taxon>Pseudomonadota</taxon>
        <taxon>Betaproteobacteria</taxon>
        <taxon>Burkholderiales</taxon>
        <taxon>Burkholderiaceae</taxon>
        <taxon>Caballeronia</taxon>
    </lineage>
</organism>
<evidence type="ECO:0000256" key="2">
    <source>
        <dbReference type="ARBA" id="ARBA00023002"/>
    </source>
</evidence>
<dbReference type="Pfam" id="PF13561">
    <property type="entry name" value="adh_short_C2"/>
    <property type="match status" value="1"/>
</dbReference>
<dbReference type="InterPro" id="IPR036291">
    <property type="entry name" value="NAD(P)-bd_dom_sf"/>
</dbReference>
<dbReference type="PRINTS" id="PR00081">
    <property type="entry name" value="GDHRDH"/>
</dbReference>
<dbReference type="Proteomes" id="UP000013966">
    <property type="component" value="Chromosome 3"/>
</dbReference>
<evidence type="ECO:0000256" key="1">
    <source>
        <dbReference type="ARBA" id="ARBA00006484"/>
    </source>
</evidence>
<name>R4WP44_9BURK</name>
<accession>R4WP44</accession>
<proteinExistence type="inferred from homology"/>
<reference evidence="3 4" key="1">
    <citation type="journal article" date="2013" name="Genome Announc.">
        <title>Complete Genome Sequence of Burkholderia sp. Strain RPE64, Bacterial Symbiont of the Bean Bug Riptortus pedestris.</title>
        <authorList>
            <person name="Shibata T.F."/>
            <person name="Maeda T."/>
            <person name="Nikoh N."/>
            <person name="Yamaguchi K."/>
            <person name="Oshima K."/>
            <person name="Hattori M."/>
            <person name="Nishiyama T."/>
            <person name="Hasebe M."/>
            <person name="Fukatsu T."/>
            <person name="Kikuchi Y."/>
            <person name="Shigenobu S."/>
        </authorList>
    </citation>
    <scope>NUCLEOTIDE SEQUENCE [LARGE SCALE GENOMIC DNA]</scope>
</reference>
<evidence type="ECO:0000313" key="3">
    <source>
        <dbReference type="EMBL" id="BAN26329.1"/>
    </source>
</evidence>
<dbReference type="FunFam" id="3.40.50.720:FF:000084">
    <property type="entry name" value="Short-chain dehydrogenase reductase"/>
    <property type="match status" value="1"/>
</dbReference>
<dbReference type="PANTHER" id="PTHR43943">
    <property type="entry name" value="DEHYDROGENASE/REDUCTASE (SDR FAMILY) MEMBER 4"/>
    <property type="match status" value="1"/>
</dbReference>
<dbReference type="Gene3D" id="3.40.50.720">
    <property type="entry name" value="NAD(P)-binding Rossmann-like Domain"/>
    <property type="match status" value="1"/>
</dbReference>
<dbReference type="HOGENOM" id="CLU_010194_1_2_4"/>
<gene>
    <name evidence="3" type="ORF">BRPE64_CCDS02460</name>
</gene>
<dbReference type="STRING" id="758793.BRPE64_CCDS02460"/>
<keyword evidence="4" id="KW-1185">Reference proteome</keyword>